<evidence type="ECO:0000313" key="3">
    <source>
        <dbReference type="Proteomes" id="UP000228380"/>
    </source>
</evidence>
<organism evidence="3 4">
    <name type="scientific">Phoenix dactylifera</name>
    <name type="common">Date palm</name>
    <dbReference type="NCBI Taxonomy" id="42345"/>
    <lineage>
        <taxon>Eukaryota</taxon>
        <taxon>Viridiplantae</taxon>
        <taxon>Streptophyta</taxon>
        <taxon>Embryophyta</taxon>
        <taxon>Tracheophyta</taxon>
        <taxon>Spermatophyta</taxon>
        <taxon>Magnoliopsida</taxon>
        <taxon>Liliopsida</taxon>
        <taxon>Arecaceae</taxon>
        <taxon>Coryphoideae</taxon>
        <taxon>Phoeniceae</taxon>
        <taxon>Phoenix</taxon>
    </lineage>
</organism>
<feature type="compositionally biased region" description="Basic and acidic residues" evidence="2">
    <location>
        <begin position="113"/>
        <end position="124"/>
    </location>
</feature>
<sequence length="267" mass="29017">MMGKGGDDGLRTVDCLRGRLLAERVASKAAKERADSMAKKLEELERILAEEIKRRNMAEKRLKHALKKLESLKILELAGQLDLPMSLLSSSSSHCFSDHGKTEGWGPGSPAVDSERCDSQEEVKGAPSPLGSEDLLRDDVSGSSLVDSPHHYDGSWSSVRTAQSRNKGESHGDESSKGGSPQHWTADAARQSPVDDNKLGTVEHQVEEVDNALALVSGSMQPNLEGCKPVDSNNVQSVLLALRHVKEQLQYSMGRTGVFSSQELYGR</sequence>
<feature type="compositionally biased region" description="Polar residues" evidence="2">
    <location>
        <begin position="155"/>
        <end position="165"/>
    </location>
</feature>
<accession>A0A8B9ATU2</accession>
<dbReference type="AlphaFoldDB" id="A0A8B9ATU2"/>
<evidence type="ECO:0000256" key="2">
    <source>
        <dbReference type="SAM" id="MobiDB-lite"/>
    </source>
</evidence>
<protein>
    <submittedName>
        <fullName evidence="4">Uncharacterized protein LOC103706633</fullName>
    </submittedName>
</protein>
<keyword evidence="3" id="KW-1185">Reference proteome</keyword>
<dbReference type="GeneID" id="103706633"/>
<reference evidence="3" key="1">
    <citation type="journal article" date="2019" name="Nat. Commun.">
        <title>Genome-wide association mapping of date palm fruit traits.</title>
        <authorList>
            <person name="Hazzouri K.M."/>
            <person name="Gros-Balthazard M."/>
            <person name="Flowers J.M."/>
            <person name="Copetti D."/>
            <person name="Lemansour A."/>
            <person name="Lebrun M."/>
            <person name="Masmoudi K."/>
            <person name="Ferrand S."/>
            <person name="Dhar M.I."/>
            <person name="Fresquez Z.A."/>
            <person name="Rosas U."/>
            <person name="Zhang J."/>
            <person name="Talag J."/>
            <person name="Lee S."/>
            <person name="Kudrna D."/>
            <person name="Powell R.F."/>
            <person name="Leitch I.J."/>
            <person name="Krueger R.R."/>
            <person name="Wing R.A."/>
            <person name="Amiri K.M.A."/>
            <person name="Purugganan M.D."/>
        </authorList>
    </citation>
    <scope>NUCLEOTIDE SEQUENCE [LARGE SCALE GENOMIC DNA]</scope>
    <source>
        <strain evidence="3">cv. Khalas</strain>
    </source>
</reference>
<dbReference type="OrthoDB" id="1939750at2759"/>
<dbReference type="Proteomes" id="UP000228380">
    <property type="component" value="Chromosome 13"/>
</dbReference>
<evidence type="ECO:0000313" key="4">
    <source>
        <dbReference type="RefSeq" id="XP_038988982.1"/>
    </source>
</evidence>
<feature type="compositionally biased region" description="Basic and acidic residues" evidence="2">
    <location>
        <begin position="166"/>
        <end position="176"/>
    </location>
</feature>
<reference evidence="4" key="2">
    <citation type="submission" date="2025-08" db="UniProtKB">
        <authorList>
            <consortium name="RefSeq"/>
        </authorList>
    </citation>
    <scope>IDENTIFICATION</scope>
    <source>
        <tissue evidence="4">Young leaves</tissue>
    </source>
</reference>
<feature type="coiled-coil region" evidence="1">
    <location>
        <begin position="27"/>
        <end position="75"/>
    </location>
</feature>
<keyword evidence="1" id="KW-0175">Coiled coil</keyword>
<evidence type="ECO:0000256" key="1">
    <source>
        <dbReference type="SAM" id="Coils"/>
    </source>
</evidence>
<gene>
    <name evidence="4" type="primary">LOC103706633</name>
</gene>
<dbReference type="KEGG" id="pda:103706633"/>
<proteinExistence type="predicted"/>
<name>A0A8B9ATU2_PHODC</name>
<dbReference type="RefSeq" id="XP_038988982.1">
    <property type="nucleotide sequence ID" value="XM_039133054.1"/>
</dbReference>
<dbReference type="PANTHER" id="PTHR33701">
    <property type="entry name" value="TRANSMEMBRANE PROTEIN"/>
    <property type="match status" value="1"/>
</dbReference>
<dbReference type="PANTHER" id="PTHR33701:SF2">
    <property type="entry name" value="TRANSMEMBRANE PROTEIN"/>
    <property type="match status" value="1"/>
</dbReference>
<feature type="region of interest" description="Disordered" evidence="2">
    <location>
        <begin position="91"/>
        <end position="201"/>
    </location>
</feature>